<proteinExistence type="predicted"/>
<feature type="region of interest" description="Disordered" evidence="1">
    <location>
        <begin position="1"/>
        <end position="22"/>
    </location>
</feature>
<evidence type="ECO:0000313" key="3">
    <source>
        <dbReference type="EMBL" id="PBK82813.1"/>
    </source>
</evidence>
<dbReference type="InParanoid" id="A0A2H3D3B8"/>
<feature type="compositionally biased region" description="Polar residues" evidence="1">
    <location>
        <begin position="13"/>
        <end position="22"/>
    </location>
</feature>
<sequence>MASFFQDCGPASDPSNPSTNGEQCVINSPKLIGVIVGVVAGLALISAIMTCLRRRRSRDEPGTQFILAPAPPPTHDIMQISVVRY</sequence>
<keyword evidence="2" id="KW-1133">Transmembrane helix</keyword>
<evidence type="ECO:0000256" key="1">
    <source>
        <dbReference type="SAM" id="MobiDB-lite"/>
    </source>
</evidence>
<gene>
    <name evidence="3" type="ORF">ARMGADRAFT_686173</name>
</gene>
<feature type="transmembrane region" description="Helical" evidence="2">
    <location>
        <begin position="31"/>
        <end position="52"/>
    </location>
</feature>
<dbReference type="OrthoDB" id="10597845at2759"/>
<evidence type="ECO:0000313" key="4">
    <source>
        <dbReference type="Proteomes" id="UP000217790"/>
    </source>
</evidence>
<organism evidence="3 4">
    <name type="scientific">Armillaria gallica</name>
    <name type="common">Bulbous honey fungus</name>
    <name type="synonym">Armillaria bulbosa</name>
    <dbReference type="NCBI Taxonomy" id="47427"/>
    <lineage>
        <taxon>Eukaryota</taxon>
        <taxon>Fungi</taxon>
        <taxon>Dikarya</taxon>
        <taxon>Basidiomycota</taxon>
        <taxon>Agaricomycotina</taxon>
        <taxon>Agaricomycetes</taxon>
        <taxon>Agaricomycetidae</taxon>
        <taxon>Agaricales</taxon>
        <taxon>Marasmiineae</taxon>
        <taxon>Physalacriaceae</taxon>
        <taxon>Armillaria</taxon>
    </lineage>
</organism>
<dbReference type="Proteomes" id="UP000217790">
    <property type="component" value="Unassembled WGS sequence"/>
</dbReference>
<dbReference type="AlphaFoldDB" id="A0A2H3D3B8"/>
<dbReference type="EMBL" id="KZ293712">
    <property type="protein sequence ID" value="PBK82813.1"/>
    <property type="molecule type" value="Genomic_DNA"/>
</dbReference>
<accession>A0A2H3D3B8</accession>
<reference evidence="4" key="1">
    <citation type="journal article" date="2017" name="Nat. Ecol. Evol.">
        <title>Genome expansion and lineage-specific genetic innovations in the forest pathogenic fungi Armillaria.</title>
        <authorList>
            <person name="Sipos G."/>
            <person name="Prasanna A.N."/>
            <person name="Walter M.C."/>
            <person name="O'Connor E."/>
            <person name="Balint B."/>
            <person name="Krizsan K."/>
            <person name="Kiss B."/>
            <person name="Hess J."/>
            <person name="Varga T."/>
            <person name="Slot J."/>
            <person name="Riley R."/>
            <person name="Boka B."/>
            <person name="Rigling D."/>
            <person name="Barry K."/>
            <person name="Lee J."/>
            <person name="Mihaltcheva S."/>
            <person name="LaButti K."/>
            <person name="Lipzen A."/>
            <person name="Waldron R."/>
            <person name="Moloney N.M."/>
            <person name="Sperisen C."/>
            <person name="Kredics L."/>
            <person name="Vagvoelgyi C."/>
            <person name="Patrignani A."/>
            <person name="Fitzpatrick D."/>
            <person name="Nagy I."/>
            <person name="Doyle S."/>
            <person name="Anderson J.B."/>
            <person name="Grigoriev I.V."/>
            <person name="Gueldener U."/>
            <person name="Muensterkoetter M."/>
            <person name="Nagy L.G."/>
        </authorList>
    </citation>
    <scope>NUCLEOTIDE SEQUENCE [LARGE SCALE GENOMIC DNA]</scope>
    <source>
        <strain evidence="4">Ar21-2</strain>
    </source>
</reference>
<keyword evidence="4" id="KW-1185">Reference proteome</keyword>
<evidence type="ECO:0000256" key="2">
    <source>
        <dbReference type="SAM" id="Phobius"/>
    </source>
</evidence>
<keyword evidence="2" id="KW-0472">Membrane</keyword>
<protein>
    <submittedName>
        <fullName evidence="3">Uncharacterized protein</fullName>
    </submittedName>
</protein>
<name>A0A2H3D3B8_ARMGA</name>
<keyword evidence="2" id="KW-0812">Transmembrane</keyword>